<evidence type="ECO:0000256" key="1">
    <source>
        <dbReference type="SAM" id="Phobius"/>
    </source>
</evidence>
<evidence type="ECO:0000313" key="3">
    <source>
        <dbReference type="Proteomes" id="UP001586593"/>
    </source>
</evidence>
<gene>
    <name evidence="2" type="ORF">VTK73DRAFT_7097</name>
</gene>
<name>A0ABR3XTP4_9PEZI</name>
<keyword evidence="1" id="KW-1133">Transmembrane helix</keyword>
<dbReference type="Proteomes" id="UP001586593">
    <property type="component" value="Unassembled WGS sequence"/>
</dbReference>
<organism evidence="2 3">
    <name type="scientific">Phialemonium thermophilum</name>
    <dbReference type="NCBI Taxonomy" id="223376"/>
    <lineage>
        <taxon>Eukaryota</taxon>
        <taxon>Fungi</taxon>
        <taxon>Dikarya</taxon>
        <taxon>Ascomycota</taxon>
        <taxon>Pezizomycotina</taxon>
        <taxon>Sordariomycetes</taxon>
        <taxon>Sordariomycetidae</taxon>
        <taxon>Cephalothecales</taxon>
        <taxon>Cephalothecaceae</taxon>
        <taxon>Phialemonium</taxon>
    </lineage>
</organism>
<proteinExistence type="predicted"/>
<comment type="caution">
    <text evidence="2">The sequence shown here is derived from an EMBL/GenBank/DDBJ whole genome shotgun (WGS) entry which is preliminary data.</text>
</comment>
<sequence length="337" mass="37625">MWQEEKNPSRSRKSTILGHWMSYLEQQSPVFSQEVRLKKETMSILYSALMPSVQGRLPPEASIRRSMTATDTCSIPILTSPESASTSAYVASQGWEDDIVDSRRSSWALPDSTALQGRYDSASTRPASADRLGVDWMCGQQGVQLIVNARREAGRQSLSGNYNAQFERNTYIDGVSYLLRGLPSDLDKTEAAVLRKSLPAPVVDSPTFAREPAERTSRDAHERSLLRRITKLLVAQLIVWLVFIWPHVVQLLRKLMQFEREHRISENIFGRSISFANTFAKVGMAAALAVCNMCDGKAKDIVADGIAWTVQGVVAGFSDGVEDGWAKIGERRTQERR</sequence>
<reference evidence="2 3" key="1">
    <citation type="journal article" date="2024" name="Commun. Biol.">
        <title>Comparative genomic analysis of thermophilic fungi reveals convergent evolutionary adaptations and gene losses.</title>
        <authorList>
            <person name="Steindorff A.S."/>
            <person name="Aguilar-Pontes M.V."/>
            <person name="Robinson A.J."/>
            <person name="Andreopoulos B."/>
            <person name="LaButti K."/>
            <person name="Kuo A."/>
            <person name="Mondo S."/>
            <person name="Riley R."/>
            <person name="Otillar R."/>
            <person name="Haridas S."/>
            <person name="Lipzen A."/>
            <person name="Grimwood J."/>
            <person name="Schmutz J."/>
            <person name="Clum A."/>
            <person name="Reid I.D."/>
            <person name="Moisan M.C."/>
            <person name="Butler G."/>
            <person name="Nguyen T.T.M."/>
            <person name="Dewar K."/>
            <person name="Conant G."/>
            <person name="Drula E."/>
            <person name="Henrissat B."/>
            <person name="Hansel C."/>
            <person name="Singer S."/>
            <person name="Hutchinson M.I."/>
            <person name="de Vries R.P."/>
            <person name="Natvig D.O."/>
            <person name="Powell A.J."/>
            <person name="Tsang A."/>
            <person name="Grigoriev I.V."/>
        </authorList>
    </citation>
    <scope>NUCLEOTIDE SEQUENCE [LARGE SCALE GENOMIC DNA]</scope>
    <source>
        <strain evidence="2 3">ATCC 24622</strain>
    </source>
</reference>
<feature type="transmembrane region" description="Helical" evidence="1">
    <location>
        <begin position="232"/>
        <end position="252"/>
    </location>
</feature>
<protein>
    <submittedName>
        <fullName evidence="2">Uncharacterized protein</fullName>
    </submittedName>
</protein>
<dbReference type="EMBL" id="JAZHXJ010000043">
    <property type="protein sequence ID" value="KAL1879366.1"/>
    <property type="molecule type" value="Genomic_DNA"/>
</dbReference>
<keyword evidence="1" id="KW-0812">Transmembrane</keyword>
<keyword evidence="1" id="KW-0472">Membrane</keyword>
<evidence type="ECO:0000313" key="2">
    <source>
        <dbReference type="EMBL" id="KAL1879366.1"/>
    </source>
</evidence>
<accession>A0ABR3XTP4</accession>
<keyword evidence="3" id="KW-1185">Reference proteome</keyword>